<dbReference type="SUPFAM" id="SSF51182">
    <property type="entry name" value="RmlC-like cupins"/>
    <property type="match status" value="1"/>
</dbReference>
<gene>
    <name evidence="2" type="ORF">AA309_31500</name>
</gene>
<evidence type="ECO:0000313" key="2">
    <source>
        <dbReference type="EMBL" id="KLK89430.1"/>
    </source>
</evidence>
<dbReference type="Proteomes" id="UP000035489">
    <property type="component" value="Unassembled WGS sequence"/>
</dbReference>
<dbReference type="EMBL" id="LCYG01000164">
    <property type="protein sequence ID" value="KLK89430.1"/>
    <property type="molecule type" value="Genomic_DNA"/>
</dbReference>
<accession>A0A0H1R2L5</accession>
<keyword evidence="3" id="KW-1185">Reference proteome</keyword>
<dbReference type="InterPro" id="IPR014710">
    <property type="entry name" value="RmlC-like_jellyroll"/>
</dbReference>
<feature type="domain" description="Cupin type-2" evidence="1">
    <location>
        <begin position="31"/>
        <end position="91"/>
    </location>
</feature>
<dbReference type="Pfam" id="PF07883">
    <property type="entry name" value="Cupin_2"/>
    <property type="match status" value="1"/>
</dbReference>
<proteinExistence type="predicted"/>
<protein>
    <recommendedName>
        <fullName evidence="1">Cupin type-2 domain-containing protein</fullName>
    </recommendedName>
</protein>
<reference evidence="2 3" key="1">
    <citation type="submission" date="2015-05" db="EMBL/GenBank/DDBJ databases">
        <title>Draft genome sequence of Microvirga vignae strain BR3299, a novel nitrogen fixing bacteria isolated from Brazil semi-aired region.</title>
        <authorList>
            <person name="Zilli J.E."/>
            <person name="Passos S.R."/>
            <person name="Leite J."/>
            <person name="Baldani J.I."/>
            <person name="Xavier G.R."/>
            <person name="Rumjaneck N.G."/>
            <person name="Simoes-Araujo J.L."/>
        </authorList>
    </citation>
    <scope>NUCLEOTIDE SEQUENCE [LARGE SCALE GENOMIC DNA]</scope>
    <source>
        <strain evidence="2 3">BR3299</strain>
    </source>
</reference>
<name>A0A0H1R2L5_9HYPH</name>
<organism evidence="2 3">
    <name type="scientific">Microvirga vignae</name>
    <dbReference type="NCBI Taxonomy" id="1225564"/>
    <lineage>
        <taxon>Bacteria</taxon>
        <taxon>Pseudomonadati</taxon>
        <taxon>Pseudomonadota</taxon>
        <taxon>Alphaproteobacteria</taxon>
        <taxon>Hyphomicrobiales</taxon>
        <taxon>Methylobacteriaceae</taxon>
        <taxon>Microvirga</taxon>
    </lineage>
</organism>
<dbReference type="STRING" id="1225564.AA309_31500"/>
<dbReference type="InterPro" id="IPR011051">
    <property type="entry name" value="RmlC_Cupin_sf"/>
</dbReference>
<comment type="caution">
    <text evidence="2">The sequence shown here is derived from an EMBL/GenBank/DDBJ whole genome shotgun (WGS) entry which is preliminary data.</text>
</comment>
<evidence type="ECO:0000259" key="1">
    <source>
        <dbReference type="Pfam" id="PF07883"/>
    </source>
</evidence>
<dbReference type="AlphaFoldDB" id="A0A0H1R2L5"/>
<evidence type="ECO:0000313" key="3">
    <source>
        <dbReference type="Proteomes" id="UP000035489"/>
    </source>
</evidence>
<dbReference type="PATRIC" id="fig|1225564.3.peg.1844"/>
<dbReference type="InterPro" id="IPR013096">
    <property type="entry name" value="Cupin_2"/>
</dbReference>
<sequence length="147" mass="15525">MDILGPQIRFLTPLVDDPDGYCGTSSVVPPNVVPLHSHPERETLLILSGALDAFDGSTWRTYGAGEVFDVPSGAKHALRNTSAAPMSIVLVTSASMGRFFRFVGRRVADLPPGPPTAEAMGTFTTAALQHGYWLGSPAENAEIGISS</sequence>
<dbReference type="Gene3D" id="2.60.120.10">
    <property type="entry name" value="Jelly Rolls"/>
    <property type="match status" value="1"/>
</dbReference>